<evidence type="ECO:0000313" key="2">
    <source>
        <dbReference type="EMBL" id="MFL9926426.1"/>
    </source>
</evidence>
<organism evidence="2 3">
    <name type="scientific">Herbaspirillum lusitanum</name>
    <dbReference type="NCBI Taxonomy" id="213312"/>
    <lineage>
        <taxon>Bacteria</taxon>
        <taxon>Pseudomonadati</taxon>
        <taxon>Pseudomonadota</taxon>
        <taxon>Betaproteobacteria</taxon>
        <taxon>Burkholderiales</taxon>
        <taxon>Oxalobacteraceae</taxon>
        <taxon>Herbaspirillum</taxon>
    </lineage>
</organism>
<dbReference type="RefSeq" id="WP_408159629.1">
    <property type="nucleotide sequence ID" value="NZ_JAQQFM010000008.1"/>
</dbReference>
<dbReference type="Proteomes" id="UP001629246">
    <property type="component" value="Unassembled WGS sequence"/>
</dbReference>
<name>A0ABW9AC00_9BURK</name>
<sequence>MAVDFTAFAGLVAFTAAVLLAALAATVREVALAPSGDFTADAGFLLFAETAGVFAGFFIAFVIESTAN</sequence>
<evidence type="ECO:0000313" key="3">
    <source>
        <dbReference type="Proteomes" id="UP001629246"/>
    </source>
</evidence>
<reference evidence="2 3" key="1">
    <citation type="journal article" date="2024" name="Chem. Sci.">
        <title>Discovery of megapolipeptins by genome mining of a Burkholderiales bacteria collection.</title>
        <authorList>
            <person name="Paulo B.S."/>
            <person name="Recchia M.J.J."/>
            <person name="Lee S."/>
            <person name="Fergusson C.H."/>
            <person name="Romanowski S.B."/>
            <person name="Hernandez A."/>
            <person name="Krull N."/>
            <person name="Liu D.Y."/>
            <person name="Cavanagh H."/>
            <person name="Bos A."/>
            <person name="Gray C.A."/>
            <person name="Murphy B.T."/>
            <person name="Linington R.G."/>
            <person name="Eustaquio A.S."/>
        </authorList>
    </citation>
    <scope>NUCLEOTIDE SEQUENCE [LARGE SCALE GENOMIC DNA]</scope>
    <source>
        <strain evidence="2 3">RL21-008-BIB-A</strain>
    </source>
</reference>
<protein>
    <submittedName>
        <fullName evidence="2">Uncharacterized protein</fullName>
    </submittedName>
</protein>
<dbReference type="EMBL" id="JAQQFM010000008">
    <property type="protein sequence ID" value="MFL9926426.1"/>
    <property type="molecule type" value="Genomic_DNA"/>
</dbReference>
<comment type="caution">
    <text evidence="2">The sequence shown here is derived from an EMBL/GenBank/DDBJ whole genome shotgun (WGS) entry which is preliminary data.</text>
</comment>
<keyword evidence="3" id="KW-1185">Reference proteome</keyword>
<accession>A0ABW9AC00</accession>
<gene>
    <name evidence="2" type="ORF">PQR62_19275</name>
</gene>
<feature type="transmembrane region" description="Helical" evidence="1">
    <location>
        <begin position="43"/>
        <end position="63"/>
    </location>
</feature>
<keyword evidence="1" id="KW-1133">Transmembrane helix</keyword>
<proteinExistence type="predicted"/>
<evidence type="ECO:0000256" key="1">
    <source>
        <dbReference type="SAM" id="Phobius"/>
    </source>
</evidence>
<keyword evidence="1" id="KW-0812">Transmembrane</keyword>
<keyword evidence="1" id="KW-0472">Membrane</keyword>